<dbReference type="AlphaFoldDB" id="A0A9X7B6R8"/>
<dbReference type="InterPro" id="IPR050708">
    <property type="entry name" value="T6SS_VgrG/RHS"/>
</dbReference>
<gene>
    <name evidence="1" type="ORF">COK98_31420</name>
</gene>
<organism evidence="1 2">
    <name type="scientific">Bacillus cereus</name>
    <dbReference type="NCBI Taxonomy" id="1396"/>
    <lineage>
        <taxon>Bacteria</taxon>
        <taxon>Bacillati</taxon>
        <taxon>Bacillota</taxon>
        <taxon>Bacilli</taxon>
        <taxon>Bacillales</taxon>
        <taxon>Bacillaceae</taxon>
        <taxon>Bacillus</taxon>
        <taxon>Bacillus cereus group</taxon>
    </lineage>
</organism>
<dbReference type="NCBIfam" id="TIGR03696">
    <property type="entry name" value="Rhs_assc_core"/>
    <property type="match status" value="1"/>
</dbReference>
<dbReference type="Gene3D" id="2.180.10.10">
    <property type="entry name" value="RHS repeat-associated core"/>
    <property type="match status" value="1"/>
</dbReference>
<dbReference type="PANTHER" id="PTHR32305:SF15">
    <property type="entry name" value="PROTEIN RHSA-RELATED"/>
    <property type="match status" value="1"/>
</dbReference>
<name>A0A9X7B6R8_BACCE</name>
<comment type="caution">
    <text evidence="1">The sequence shown here is derived from an EMBL/GenBank/DDBJ whole genome shotgun (WGS) entry which is preliminary data.</text>
</comment>
<dbReference type="InterPro" id="IPR022385">
    <property type="entry name" value="Rhs_assc_core"/>
</dbReference>
<accession>A0A9X7B6R8</accession>
<proteinExistence type="predicted"/>
<sequence>GYRYYMSWLGRWLNPDPAGTVDGLNLYRMVRNNPINLIDPDGNAPQDSKDIVGNFKKGDLIYGLSHPRIPYLEDVYLSLQDDTQMIGSATVNDYNNTIAEVIMRTKANSRFYGIKNSIGLARSIKVPDTKTLNKMIHSHYLRKLPWWKDYFKAGEKNVKFHIPSIYKEVAENYGKDFYHQYADASGYVTPKLLWKRGSKLTLEMAASNKNTQRHFVLDGLDIEHVVNKTKGMGNSTGLGESVTASELRYVYRNYDKLKGRILFYRNKEKLDKAPWEENPSLWAKYQPTNRPIKKPGEGNCLGCLLMRRR</sequence>
<protein>
    <submittedName>
        <fullName evidence="1">Toxin</fullName>
    </submittedName>
</protein>
<dbReference type="EMBL" id="NVDQ01000066">
    <property type="protein sequence ID" value="PFV00354.1"/>
    <property type="molecule type" value="Genomic_DNA"/>
</dbReference>
<reference evidence="1 2" key="1">
    <citation type="submission" date="2017-09" db="EMBL/GenBank/DDBJ databases">
        <title>Large-scale bioinformatics analysis of Bacillus genomes uncovers conserved roles of natural products in bacterial physiology.</title>
        <authorList>
            <consortium name="Agbiome Team Llc"/>
            <person name="Bleich R.M."/>
            <person name="Grubbs K.J."/>
            <person name="Santa Maria K.C."/>
            <person name="Allen S.E."/>
            <person name="Farag S."/>
            <person name="Shank E.A."/>
            <person name="Bowers A."/>
        </authorList>
    </citation>
    <scope>NUCLEOTIDE SEQUENCE [LARGE SCALE GENOMIC DNA]</scope>
    <source>
        <strain evidence="1 2">AFS060282</strain>
    </source>
</reference>
<dbReference type="Proteomes" id="UP000226257">
    <property type="component" value="Unassembled WGS sequence"/>
</dbReference>
<feature type="non-terminal residue" evidence="1">
    <location>
        <position position="1"/>
    </location>
</feature>
<evidence type="ECO:0000313" key="1">
    <source>
        <dbReference type="EMBL" id="PFV00354.1"/>
    </source>
</evidence>
<evidence type="ECO:0000313" key="2">
    <source>
        <dbReference type="Proteomes" id="UP000226257"/>
    </source>
</evidence>
<dbReference type="RefSeq" id="WP_277996528.1">
    <property type="nucleotide sequence ID" value="NZ_NVDQ01000066.1"/>
</dbReference>
<dbReference type="PANTHER" id="PTHR32305">
    <property type="match status" value="1"/>
</dbReference>